<feature type="transmembrane region" description="Helical" evidence="6">
    <location>
        <begin position="135"/>
        <end position="155"/>
    </location>
</feature>
<evidence type="ECO:0000256" key="2">
    <source>
        <dbReference type="ARBA" id="ARBA00022475"/>
    </source>
</evidence>
<evidence type="ECO:0000256" key="5">
    <source>
        <dbReference type="ARBA" id="ARBA00023136"/>
    </source>
</evidence>
<feature type="transmembrane region" description="Helical" evidence="6">
    <location>
        <begin position="48"/>
        <end position="67"/>
    </location>
</feature>
<keyword evidence="2" id="KW-1003">Cell membrane</keyword>
<evidence type="ECO:0000313" key="9">
    <source>
        <dbReference type="Proteomes" id="UP000016648"/>
    </source>
</evidence>
<dbReference type="Proteomes" id="UP000016648">
    <property type="component" value="Unassembled WGS sequence"/>
</dbReference>
<evidence type="ECO:0000313" key="8">
    <source>
        <dbReference type="EMBL" id="ERK39685.1"/>
    </source>
</evidence>
<keyword evidence="3 6" id="KW-0812">Transmembrane</keyword>
<feature type="transmembrane region" description="Helical" evidence="6">
    <location>
        <begin position="262"/>
        <end position="278"/>
    </location>
</feature>
<protein>
    <submittedName>
        <fullName evidence="8">EamA-like transporter family protein</fullName>
    </submittedName>
</protein>
<dbReference type="Pfam" id="PF00892">
    <property type="entry name" value="EamA"/>
    <property type="match status" value="2"/>
</dbReference>
<feature type="domain" description="EamA" evidence="7">
    <location>
        <begin position="165"/>
        <end position="301"/>
    </location>
</feature>
<reference evidence="8 9" key="1">
    <citation type="submission" date="2013-08" db="EMBL/GenBank/DDBJ databases">
        <authorList>
            <person name="Durkin A.S."/>
            <person name="Haft D.R."/>
            <person name="McCorrison J."/>
            <person name="Torralba M."/>
            <person name="Gillis M."/>
            <person name="Haft D.H."/>
            <person name="Methe B."/>
            <person name="Sutton G."/>
            <person name="Nelson K.E."/>
        </authorList>
    </citation>
    <scope>NUCLEOTIDE SEQUENCE [LARGE SCALE GENOMIC DNA]</scope>
    <source>
        <strain evidence="8 9">F0067</strain>
    </source>
</reference>
<dbReference type="AlphaFoldDB" id="U2NNP1"/>
<accession>U2NNP1</accession>
<comment type="subcellular location">
    <subcellularLocation>
        <location evidence="1">Cell membrane</location>
        <topology evidence="1">Multi-pass membrane protein</topology>
    </subcellularLocation>
</comment>
<dbReference type="InterPro" id="IPR051258">
    <property type="entry name" value="Diverse_Substrate_Transporter"/>
</dbReference>
<feature type="transmembrane region" description="Helical" evidence="6">
    <location>
        <begin position="108"/>
        <end position="128"/>
    </location>
</feature>
<gene>
    <name evidence="8" type="ORF">HMPREF9135_2154</name>
</gene>
<dbReference type="PANTHER" id="PTHR42920:SF11">
    <property type="entry name" value="INNER MEMBRANE PROTEIN YTFF"/>
    <property type="match status" value="1"/>
</dbReference>
<dbReference type="Gene3D" id="1.10.3730.20">
    <property type="match status" value="1"/>
</dbReference>
<dbReference type="SUPFAM" id="SSF103481">
    <property type="entry name" value="Multidrug resistance efflux transporter EmrE"/>
    <property type="match status" value="2"/>
</dbReference>
<dbReference type="InterPro" id="IPR037185">
    <property type="entry name" value="EmrE-like"/>
</dbReference>
<proteinExistence type="predicted"/>
<organism evidence="8 9">
    <name type="scientific">Segatella baroniae F0067</name>
    <dbReference type="NCBI Taxonomy" id="1115809"/>
    <lineage>
        <taxon>Bacteria</taxon>
        <taxon>Pseudomonadati</taxon>
        <taxon>Bacteroidota</taxon>
        <taxon>Bacteroidia</taxon>
        <taxon>Bacteroidales</taxon>
        <taxon>Prevotellaceae</taxon>
        <taxon>Segatella</taxon>
    </lineage>
</organism>
<evidence type="ECO:0000256" key="3">
    <source>
        <dbReference type="ARBA" id="ARBA00022692"/>
    </source>
</evidence>
<dbReference type="GO" id="GO:0005886">
    <property type="term" value="C:plasma membrane"/>
    <property type="evidence" value="ECO:0007669"/>
    <property type="project" value="UniProtKB-SubCell"/>
</dbReference>
<feature type="transmembrane region" description="Helical" evidence="6">
    <location>
        <begin position="18"/>
        <end position="36"/>
    </location>
</feature>
<keyword evidence="4 6" id="KW-1133">Transmembrane helix</keyword>
<keyword evidence="5 6" id="KW-0472">Membrane</keyword>
<feature type="transmembrane region" description="Helical" evidence="6">
    <location>
        <begin position="228"/>
        <end position="250"/>
    </location>
</feature>
<feature type="transmembrane region" description="Helical" evidence="6">
    <location>
        <begin position="199"/>
        <end position="216"/>
    </location>
</feature>
<keyword evidence="9" id="KW-1185">Reference proteome</keyword>
<dbReference type="EMBL" id="AWEY01000011">
    <property type="protein sequence ID" value="ERK39685.1"/>
    <property type="molecule type" value="Genomic_DNA"/>
</dbReference>
<name>U2NNP1_9BACT</name>
<evidence type="ECO:0000259" key="7">
    <source>
        <dbReference type="Pfam" id="PF00892"/>
    </source>
</evidence>
<comment type="caution">
    <text evidence="8">The sequence shown here is derived from an EMBL/GenBank/DDBJ whole genome shotgun (WGS) entry which is preliminary data.</text>
</comment>
<feature type="domain" description="EamA" evidence="7">
    <location>
        <begin position="19"/>
        <end position="152"/>
    </location>
</feature>
<evidence type="ECO:0000256" key="1">
    <source>
        <dbReference type="ARBA" id="ARBA00004651"/>
    </source>
</evidence>
<dbReference type="PANTHER" id="PTHR42920">
    <property type="entry name" value="OS03G0707200 PROTEIN-RELATED"/>
    <property type="match status" value="1"/>
</dbReference>
<evidence type="ECO:0000256" key="6">
    <source>
        <dbReference type="SAM" id="Phobius"/>
    </source>
</evidence>
<dbReference type="InterPro" id="IPR000620">
    <property type="entry name" value="EamA_dom"/>
</dbReference>
<dbReference type="PATRIC" id="fig|1115809.3.peg.991"/>
<evidence type="ECO:0000256" key="4">
    <source>
        <dbReference type="ARBA" id="ARBA00022989"/>
    </source>
</evidence>
<sequence length="307" mass="34480">MWPIIYIFAIIMQSNKHFWYHLIALIVALIWGETFINSKILILHGMSPSEIFVVRFLLAYICIWFISPKRLFCHNWKDELRMMGLGITGGSLYFVSENMAVGLTYVNNVSFIVSTAPLITTLFALAIYREFKAGWQLIAGSILALAGVGLVIFNGQVVLRLNPVGDLLALASSVSWAVYSLLIRKVSKNYNATFLTRKVFFYGLVTMLPVFAVDPWQFPLRDFLKPEIYVNALFLGIVASFLCFALWSWVIDKLGALKTTNYTYLNPLTTIVASAIFLDEPMTTIAYIGSGMILAGVILANLQKNMV</sequence>
<feature type="transmembrane region" description="Helical" evidence="6">
    <location>
        <begin position="284"/>
        <end position="302"/>
    </location>
</feature>